<dbReference type="Gene3D" id="1.10.1660.10">
    <property type="match status" value="1"/>
</dbReference>
<evidence type="ECO:0000313" key="5">
    <source>
        <dbReference type="Proteomes" id="UP000013785"/>
    </source>
</evidence>
<keyword evidence="1" id="KW-0238">DNA-binding</keyword>
<dbReference type="OrthoDB" id="9811174at2"/>
<dbReference type="SUPFAM" id="SSF46955">
    <property type="entry name" value="Putative DNA-binding domain"/>
    <property type="match status" value="1"/>
</dbReference>
<dbReference type="EMBL" id="AJAT01000018">
    <property type="protein sequence ID" value="EOL41722.1"/>
    <property type="molecule type" value="Genomic_DNA"/>
</dbReference>
<dbReference type="GO" id="GO:0003700">
    <property type="term" value="F:DNA-binding transcription factor activity"/>
    <property type="evidence" value="ECO:0007669"/>
    <property type="project" value="InterPro"/>
</dbReference>
<evidence type="ECO:0000256" key="1">
    <source>
        <dbReference type="ARBA" id="ARBA00023125"/>
    </source>
</evidence>
<dbReference type="Proteomes" id="UP000013785">
    <property type="component" value="Unassembled WGS sequence"/>
</dbReference>
<dbReference type="InterPro" id="IPR047057">
    <property type="entry name" value="MerR_fam"/>
</dbReference>
<keyword evidence="5" id="KW-1185">Reference proteome</keyword>
<proteinExistence type="predicted"/>
<dbReference type="InterPro" id="IPR000551">
    <property type="entry name" value="MerR-type_HTH_dom"/>
</dbReference>
<dbReference type="PATRIC" id="fig|1158610.3.peg.3275"/>
<comment type="caution">
    <text evidence="4">The sequence shown here is derived from an EMBL/GenBank/DDBJ whole genome shotgun (WGS) entry which is preliminary data.</text>
</comment>
<keyword evidence="2" id="KW-0175">Coiled coil</keyword>
<dbReference type="InterPro" id="IPR009061">
    <property type="entry name" value="DNA-bd_dom_put_sf"/>
</dbReference>
<dbReference type="eggNOG" id="COG0789">
    <property type="taxonomic scope" value="Bacteria"/>
</dbReference>
<dbReference type="PANTHER" id="PTHR30204">
    <property type="entry name" value="REDOX-CYCLING DRUG-SENSING TRANSCRIPTIONAL ACTIVATOR SOXR"/>
    <property type="match status" value="1"/>
</dbReference>
<dbReference type="HOGENOM" id="CLU_060077_8_3_9"/>
<dbReference type="Pfam" id="PF13411">
    <property type="entry name" value="MerR_1"/>
    <property type="match status" value="1"/>
</dbReference>
<dbReference type="PANTHER" id="PTHR30204:SF98">
    <property type="entry name" value="HTH-TYPE TRANSCRIPTIONAL REGULATOR ADHR"/>
    <property type="match status" value="1"/>
</dbReference>
<dbReference type="PROSITE" id="PS50937">
    <property type="entry name" value="HTH_MERR_2"/>
    <property type="match status" value="1"/>
</dbReference>
<dbReference type="AlphaFoldDB" id="R3W223"/>
<dbReference type="GO" id="GO:0003677">
    <property type="term" value="F:DNA binding"/>
    <property type="evidence" value="ECO:0007669"/>
    <property type="project" value="UniProtKB-KW"/>
</dbReference>
<dbReference type="STRING" id="154621.RV11_GL002756"/>
<evidence type="ECO:0000313" key="4">
    <source>
        <dbReference type="EMBL" id="EOL41722.1"/>
    </source>
</evidence>
<sequence>MNISKAAALYEVTPATLRYYEQQGLIPPVKRKKSGIRDYSVEDLNWIEFVKCMRNSGLSIGALSKYMTLYSKGDSSLEARKDILVDEYEKLVEKQRQLTETVARLNDKIKNYEVKIHQSTKNGSGEELFNRQIEGVK</sequence>
<dbReference type="RefSeq" id="WP_010769918.1">
    <property type="nucleotide sequence ID" value="NZ_ASWE01000001.1"/>
</dbReference>
<reference evidence="4 5" key="1">
    <citation type="submission" date="2013-02" db="EMBL/GenBank/DDBJ databases">
        <title>The Genome Sequence of Enterococcus phoeniculicola BAA-412.</title>
        <authorList>
            <consortium name="The Broad Institute Genome Sequencing Platform"/>
            <consortium name="The Broad Institute Genome Sequencing Center for Infectious Disease"/>
            <person name="Earl A.M."/>
            <person name="Gilmore M.S."/>
            <person name="Lebreton F."/>
            <person name="Walker B."/>
            <person name="Young S.K."/>
            <person name="Zeng Q."/>
            <person name="Gargeya S."/>
            <person name="Fitzgerald M."/>
            <person name="Haas B."/>
            <person name="Abouelleil A."/>
            <person name="Alvarado L."/>
            <person name="Arachchi H.M."/>
            <person name="Berlin A.M."/>
            <person name="Chapman S.B."/>
            <person name="Dewar J."/>
            <person name="Goldberg J."/>
            <person name="Griggs A."/>
            <person name="Gujja S."/>
            <person name="Hansen M."/>
            <person name="Howarth C."/>
            <person name="Imamovic A."/>
            <person name="Larimer J."/>
            <person name="McCowan C."/>
            <person name="Murphy C."/>
            <person name="Neiman D."/>
            <person name="Pearson M."/>
            <person name="Priest M."/>
            <person name="Roberts A."/>
            <person name="Saif S."/>
            <person name="Shea T."/>
            <person name="Sisk P."/>
            <person name="Sykes S."/>
            <person name="Wortman J."/>
            <person name="Nusbaum C."/>
            <person name="Birren B."/>
        </authorList>
    </citation>
    <scope>NUCLEOTIDE SEQUENCE [LARGE SCALE GENOMIC DNA]</scope>
    <source>
        <strain evidence="4 5">ATCC BAA-412</strain>
    </source>
</reference>
<gene>
    <name evidence="4" type="ORF">UC3_03287</name>
</gene>
<organism evidence="4 5">
    <name type="scientific">Enterococcus phoeniculicola ATCC BAA-412</name>
    <dbReference type="NCBI Taxonomy" id="1158610"/>
    <lineage>
        <taxon>Bacteria</taxon>
        <taxon>Bacillati</taxon>
        <taxon>Bacillota</taxon>
        <taxon>Bacilli</taxon>
        <taxon>Lactobacillales</taxon>
        <taxon>Enterococcaceae</taxon>
        <taxon>Enterococcus</taxon>
    </lineage>
</organism>
<feature type="coiled-coil region" evidence="2">
    <location>
        <begin position="88"/>
        <end position="122"/>
    </location>
</feature>
<protein>
    <recommendedName>
        <fullName evidence="3">HTH merR-type domain-containing protein</fullName>
    </recommendedName>
</protein>
<dbReference type="CDD" id="cd01109">
    <property type="entry name" value="HTH_YyaN"/>
    <property type="match status" value="1"/>
</dbReference>
<evidence type="ECO:0000259" key="3">
    <source>
        <dbReference type="PROSITE" id="PS50937"/>
    </source>
</evidence>
<feature type="domain" description="HTH merR-type" evidence="3">
    <location>
        <begin position="1"/>
        <end position="69"/>
    </location>
</feature>
<accession>R3W223</accession>
<dbReference type="SMART" id="SM00422">
    <property type="entry name" value="HTH_MERR"/>
    <property type="match status" value="1"/>
</dbReference>
<evidence type="ECO:0000256" key="2">
    <source>
        <dbReference type="SAM" id="Coils"/>
    </source>
</evidence>
<name>R3W223_9ENTE</name>